<dbReference type="EMBL" id="MHTJ01000002">
    <property type="protein sequence ID" value="OHA58997.1"/>
    <property type="molecule type" value="Genomic_DNA"/>
</dbReference>
<feature type="domain" description="VTT" evidence="2">
    <location>
        <begin position="32"/>
        <end position="151"/>
    </location>
</feature>
<evidence type="ECO:0000313" key="4">
    <source>
        <dbReference type="Proteomes" id="UP000177043"/>
    </source>
</evidence>
<dbReference type="AlphaFoldDB" id="A0A1G2QET1"/>
<comment type="caution">
    <text evidence="3">The sequence shown here is derived from an EMBL/GenBank/DDBJ whole genome shotgun (WGS) entry which is preliminary data.</text>
</comment>
<feature type="transmembrane region" description="Helical" evidence="1">
    <location>
        <begin position="162"/>
        <end position="186"/>
    </location>
</feature>
<protein>
    <recommendedName>
        <fullName evidence="2">VTT domain-containing protein</fullName>
    </recommendedName>
</protein>
<organism evidence="3 4">
    <name type="scientific">Candidatus Vogelbacteria bacterium RIFOXYD1_FULL_44_32</name>
    <dbReference type="NCBI Taxonomy" id="1802438"/>
    <lineage>
        <taxon>Bacteria</taxon>
        <taxon>Candidatus Vogeliibacteriota</taxon>
    </lineage>
</organism>
<feature type="transmembrane region" description="Helical" evidence="1">
    <location>
        <begin position="127"/>
        <end position="150"/>
    </location>
</feature>
<dbReference type="InterPro" id="IPR051311">
    <property type="entry name" value="DedA_domain"/>
</dbReference>
<evidence type="ECO:0000313" key="3">
    <source>
        <dbReference type="EMBL" id="OHA58997.1"/>
    </source>
</evidence>
<evidence type="ECO:0000259" key="2">
    <source>
        <dbReference type="Pfam" id="PF09335"/>
    </source>
</evidence>
<proteinExistence type="predicted"/>
<evidence type="ECO:0000256" key="1">
    <source>
        <dbReference type="SAM" id="Phobius"/>
    </source>
</evidence>
<feature type="transmembrane region" description="Helical" evidence="1">
    <location>
        <begin position="96"/>
        <end position="115"/>
    </location>
</feature>
<dbReference type="Proteomes" id="UP000177043">
    <property type="component" value="Unassembled WGS sequence"/>
</dbReference>
<dbReference type="Pfam" id="PF09335">
    <property type="entry name" value="VTT_dom"/>
    <property type="match status" value="1"/>
</dbReference>
<dbReference type="PANTHER" id="PTHR42709:SF11">
    <property type="entry name" value="DEDA FAMILY PROTEIN"/>
    <property type="match status" value="1"/>
</dbReference>
<keyword evidence="1" id="KW-0812">Transmembrane</keyword>
<dbReference type="STRING" id="1802438.A2571_00935"/>
<accession>A0A1G2QET1</accession>
<dbReference type="GO" id="GO:0005886">
    <property type="term" value="C:plasma membrane"/>
    <property type="evidence" value="ECO:0007669"/>
    <property type="project" value="TreeGrafter"/>
</dbReference>
<dbReference type="PANTHER" id="PTHR42709">
    <property type="entry name" value="ALKALINE PHOSPHATASE LIKE PROTEIN"/>
    <property type="match status" value="1"/>
</dbReference>
<reference evidence="3 4" key="1">
    <citation type="journal article" date="2016" name="Nat. Commun.">
        <title>Thousands of microbial genomes shed light on interconnected biogeochemical processes in an aquifer system.</title>
        <authorList>
            <person name="Anantharaman K."/>
            <person name="Brown C.T."/>
            <person name="Hug L.A."/>
            <person name="Sharon I."/>
            <person name="Castelle C.J."/>
            <person name="Probst A.J."/>
            <person name="Thomas B.C."/>
            <person name="Singh A."/>
            <person name="Wilkins M.J."/>
            <person name="Karaoz U."/>
            <person name="Brodie E.L."/>
            <person name="Williams K.H."/>
            <person name="Hubbard S.S."/>
            <person name="Banfield J.F."/>
        </authorList>
    </citation>
    <scope>NUCLEOTIDE SEQUENCE [LARGE SCALE GENOMIC DNA]</scope>
</reference>
<keyword evidence="1" id="KW-1133">Transmembrane helix</keyword>
<gene>
    <name evidence="3" type="ORF">A2571_00935</name>
</gene>
<feature type="transmembrane region" description="Helical" evidence="1">
    <location>
        <begin position="47"/>
        <end position="75"/>
    </location>
</feature>
<dbReference type="InterPro" id="IPR032816">
    <property type="entry name" value="VTT_dom"/>
</dbReference>
<name>A0A1G2QET1_9BACT</name>
<keyword evidence="1" id="KW-0472">Membrane</keyword>
<sequence>MRQWSVVHADEKSTSWWLGALSFTESSFFPIPPDVMLVAILTASRRWAYYALVTTLGSVAGGVAGYFIGHFFFDLVGVKIIAFYHLQDEMQKVGELYADNAFWSIFVAAFTPIPYKVFTISAGFFKINFLTFIFASIIGRGLRFFIVGYLMKMFGHLMGETIYKYFNIFSLLVAVAIVGGILLLYLL</sequence>